<proteinExistence type="predicted"/>
<dbReference type="AlphaFoldDB" id="A0A8C7LY34"/>
<feature type="region of interest" description="Disordered" evidence="1">
    <location>
        <begin position="350"/>
        <end position="370"/>
    </location>
</feature>
<accession>A0A8C7LY34</accession>
<dbReference type="PANTHER" id="PTHR46767">
    <property type="entry name" value="LIM DOMAIN ONLY PROTEIN 7"/>
    <property type="match status" value="1"/>
</dbReference>
<sequence>MAVDSNKDSLHYRRSLVIAPKTTTQFNQFLPTKDKPAAYVPAPLRKKRAERHEDSRRSWASPKYTEEDGTFTRVDHHCPLPTDSLLRQMYDDSEDEEDDVGYADPIQDDLYARKVGALPKSTVDVSYDRFLPKFWTPEEDTHVQKIKLGSQRRPWYKKIQALSAFLLFYLHQATNIPYFERFPVVFPMIDPTSGPRLVKCEKCPLLGRDNPLDPPEQLDESLASIFPDLENDDMFARRTQAFHSNSALAVLKTRVCVNHLSSHLYASNAQLNIATQPQTPGKDHKTVIPDIERDDFIFRKVNQPQDGRRQRPLLGAADSYNPMTIPEPWALPAKLQARLLCAPSPLTQEVEAEGRENHEERGDRDGHPKTDDMLLRKFGIVLGVGVGAVRVQGQRSYLGMSLPTSCSEGDLQKMVAIREASRLRYKKRMMIERLTPFCYTFVCFFVFCFLLMDCLCL</sequence>
<dbReference type="InterPro" id="IPR031865">
    <property type="entry name" value="DUF4757"/>
</dbReference>
<dbReference type="InterPro" id="IPR029978">
    <property type="entry name" value="LMO-7"/>
</dbReference>
<dbReference type="Pfam" id="PF15949">
    <property type="entry name" value="DUF4757"/>
    <property type="match status" value="1"/>
</dbReference>
<name>A0A8C7LY34_ONCMY</name>
<reference evidence="4" key="3">
    <citation type="submission" date="2025-09" db="UniProtKB">
        <authorList>
            <consortium name="Ensembl"/>
        </authorList>
    </citation>
    <scope>IDENTIFICATION</scope>
</reference>
<evidence type="ECO:0000313" key="5">
    <source>
        <dbReference type="Proteomes" id="UP000694395"/>
    </source>
</evidence>
<dbReference type="Proteomes" id="UP000694395">
    <property type="component" value="Chromosome 3"/>
</dbReference>
<keyword evidence="2" id="KW-1133">Transmembrane helix</keyword>
<evidence type="ECO:0000256" key="2">
    <source>
        <dbReference type="SAM" id="Phobius"/>
    </source>
</evidence>
<feature type="transmembrane region" description="Helical" evidence="2">
    <location>
        <begin position="434"/>
        <end position="452"/>
    </location>
</feature>
<evidence type="ECO:0000259" key="3">
    <source>
        <dbReference type="Pfam" id="PF15949"/>
    </source>
</evidence>
<feature type="compositionally biased region" description="Basic and acidic residues" evidence="1">
    <location>
        <begin position="352"/>
        <end position="370"/>
    </location>
</feature>
<evidence type="ECO:0000313" key="4">
    <source>
        <dbReference type="Ensembl" id="ENSOMYP00000005905.2"/>
    </source>
</evidence>
<feature type="domain" description="DUF4757" evidence="3">
    <location>
        <begin position="11"/>
        <end position="97"/>
    </location>
</feature>
<dbReference type="PANTHER" id="PTHR46767:SF1">
    <property type="entry name" value="LIM DOMAIN ONLY PROTEIN 7"/>
    <property type="match status" value="1"/>
</dbReference>
<keyword evidence="5" id="KW-1185">Reference proteome</keyword>
<protein>
    <recommendedName>
        <fullName evidence="3">DUF4757 domain-containing protein</fullName>
    </recommendedName>
</protein>
<dbReference type="GO" id="GO:0023051">
    <property type="term" value="P:regulation of signaling"/>
    <property type="evidence" value="ECO:0007669"/>
    <property type="project" value="InterPro"/>
</dbReference>
<feature type="region of interest" description="Disordered" evidence="1">
    <location>
        <begin position="37"/>
        <end position="63"/>
    </location>
</feature>
<reference evidence="4" key="1">
    <citation type="submission" date="2020-07" db="EMBL/GenBank/DDBJ databases">
        <title>A long reads based de novo assembly of the rainbow trout Arlee double haploid line genome.</title>
        <authorList>
            <person name="Gao G."/>
            <person name="Palti Y."/>
        </authorList>
    </citation>
    <scope>NUCLEOTIDE SEQUENCE [LARGE SCALE GENOMIC DNA]</scope>
</reference>
<dbReference type="GeneTree" id="ENSGT00950000183159"/>
<dbReference type="GO" id="GO:0030155">
    <property type="term" value="P:regulation of cell adhesion"/>
    <property type="evidence" value="ECO:0007669"/>
    <property type="project" value="InterPro"/>
</dbReference>
<keyword evidence="2" id="KW-0812">Transmembrane</keyword>
<evidence type="ECO:0000256" key="1">
    <source>
        <dbReference type="SAM" id="MobiDB-lite"/>
    </source>
</evidence>
<reference evidence="4" key="2">
    <citation type="submission" date="2025-08" db="UniProtKB">
        <authorList>
            <consortium name="Ensembl"/>
        </authorList>
    </citation>
    <scope>IDENTIFICATION</scope>
</reference>
<dbReference type="Ensembl" id="ENSOMYT00000006563.2">
    <property type="protein sequence ID" value="ENSOMYP00000005905.2"/>
    <property type="gene ID" value="ENSOMYG00000077442.1"/>
</dbReference>
<organism evidence="4 5">
    <name type="scientific">Oncorhynchus mykiss</name>
    <name type="common">Rainbow trout</name>
    <name type="synonym">Salmo gairdneri</name>
    <dbReference type="NCBI Taxonomy" id="8022"/>
    <lineage>
        <taxon>Eukaryota</taxon>
        <taxon>Metazoa</taxon>
        <taxon>Chordata</taxon>
        <taxon>Craniata</taxon>
        <taxon>Vertebrata</taxon>
        <taxon>Euteleostomi</taxon>
        <taxon>Actinopterygii</taxon>
        <taxon>Neopterygii</taxon>
        <taxon>Teleostei</taxon>
        <taxon>Protacanthopterygii</taxon>
        <taxon>Salmoniformes</taxon>
        <taxon>Salmonidae</taxon>
        <taxon>Salmoninae</taxon>
        <taxon>Oncorhynchus</taxon>
    </lineage>
</organism>
<keyword evidence="2" id="KW-0472">Membrane</keyword>